<dbReference type="GO" id="GO:0004516">
    <property type="term" value="F:nicotinate phosphoribosyltransferase activity"/>
    <property type="evidence" value="ECO:0007669"/>
    <property type="project" value="UniProtKB-EC"/>
</dbReference>
<keyword evidence="11" id="KW-0328">Glycosyltransferase</keyword>
<keyword evidence="7 9" id="KW-0808">Transferase</keyword>
<keyword evidence="4" id="KW-0597">Phosphoprotein</keyword>
<comment type="function">
    <text evidence="9">Catalyzes the first step in the biosynthesis of NAD from nicotinic acid, the ATP-dependent synthesis of beta-nicotinate D-ribonucleotide from nicotinate and 5-phospho-D-ribose 1-phosphate.</text>
</comment>
<evidence type="ECO:0000256" key="9">
    <source>
        <dbReference type="RuleBase" id="RU365100"/>
    </source>
</evidence>
<organism evidence="11 12">
    <name type="scientific">Plantactinospora sonchi</name>
    <dbReference type="NCBI Taxonomy" id="1544735"/>
    <lineage>
        <taxon>Bacteria</taxon>
        <taxon>Bacillati</taxon>
        <taxon>Actinomycetota</taxon>
        <taxon>Actinomycetes</taxon>
        <taxon>Micromonosporales</taxon>
        <taxon>Micromonosporaceae</taxon>
        <taxon>Plantactinospora</taxon>
    </lineage>
</organism>
<dbReference type="GO" id="GO:0016757">
    <property type="term" value="F:glycosyltransferase activity"/>
    <property type="evidence" value="ECO:0007669"/>
    <property type="project" value="UniProtKB-KW"/>
</dbReference>
<protein>
    <recommendedName>
        <fullName evidence="3 9">Nicotinate phosphoribosyltransferase</fullName>
        <ecNumber evidence="3 9">6.3.4.21</ecNumber>
    </recommendedName>
</protein>
<comment type="PTM">
    <text evidence="9">Transiently phosphorylated on a His residue during the reaction cycle. Phosphorylation strongly increases the affinity for substrates and increases the rate of nicotinate D-ribonucleotide production. Dephosphorylation regenerates the low-affinity form of the enzyme, leading to product release.</text>
</comment>
<comment type="pathway">
    <text evidence="1 9">Cofactor biosynthesis; NAD(+) biosynthesis; nicotinate D-ribonucleotide from nicotinate: step 1/1.</text>
</comment>
<dbReference type="InterPro" id="IPR036068">
    <property type="entry name" value="Nicotinate_pribotase-like_C"/>
</dbReference>
<reference evidence="11 12" key="1">
    <citation type="submission" date="2024-01" db="EMBL/GenBank/DDBJ databases">
        <title>Genome insights into Plantactinospora sonchi sp. nov.</title>
        <authorList>
            <person name="Wang L."/>
        </authorList>
    </citation>
    <scope>NUCLEOTIDE SEQUENCE [LARGE SCALE GENOMIC DNA]</scope>
    <source>
        <strain evidence="11 12">NEAU-QY2</strain>
    </source>
</reference>
<comment type="catalytic activity">
    <reaction evidence="8 9">
        <text>5-phospho-alpha-D-ribose 1-diphosphate + nicotinate + ATP + H2O = nicotinate beta-D-ribonucleotide + ADP + phosphate + diphosphate</text>
        <dbReference type="Rhea" id="RHEA:36163"/>
        <dbReference type="ChEBI" id="CHEBI:15377"/>
        <dbReference type="ChEBI" id="CHEBI:30616"/>
        <dbReference type="ChEBI" id="CHEBI:32544"/>
        <dbReference type="ChEBI" id="CHEBI:33019"/>
        <dbReference type="ChEBI" id="CHEBI:43474"/>
        <dbReference type="ChEBI" id="CHEBI:57502"/>
        <dbReference type="ChEBI" id="CHEBI:58017"/>
        <dbReference type="ChEBI" id="CHEBI:456216"/>
        <dbReference type="EC" id="6.3.4.21"/>
    </reaction>
</comment>
<dbReference type="PIRSF" id="PIRSF000484">
    <property type="entry name" value="NAPRT"/>
    <property type="match status" value="1"/>
</dbReference>
<dbReference type="PANTHER" id="PTHR11098:SF8">
    <property type="entry name" value="NICOTINATE PHOSPHORIBOSYLTRANSFERASE PNCB1"/>
    <property type="match status" value="1"/>
</dbReference>
<proteinExistence type="inferred from homology"/>
<dbReference type="EMBL" id="JAZGQK010000003">
    <property type="protein sequence ID" value="MEE6257920.1"/>
    <property type="molecule type" value="Genomic_DNA"/>
</dbReference>
<dbReference type="InterPro" id="IPR013785">
    <property type="entry name" value="Aldolase_TIM"/>
</dbReference>
<name>A0ABU7RN57_9ACTN</name>
<dbReference type="Gene3D" id="3.20.20.70">
    <property type="entry name" value="Aldolase class I"/>
    <property type="match status" value="1"/>
</dbReference>
<feature type="domain" description="Nicotinate phosphoribosyltransferase N-terminal" evidence="10">
    <location>
        <begin position="8"/>
        <end position="132"/>
    </location>
</feature>
<evidence type="ECO:0000256" key="8">
    <source>
        <dbReference type="ARBA" id="ARBA00048668"/>
    </source>
</evidence>
<evidence type="ECO:0000259" key="10">
    <source>
        <dbReference type="Pfam" id="PF17767"/>
    </source>
</evidence>
<evidence type="ECO:0000256" key="4">
    <source>
        <dbReference type="ARBA" id="ARBA00022553"/>
    </source>
</evidence>
<evidence type="ECO:0000256" key="5">
    <source>
        <dbReference type="ARBA" id="ARBA00022598"/>
    </source>
</evidence>
<evidence type="ECO:0000313" key="11">
    <source>
        <dbReference type="EMBL" id="MEE6257920.1"/>
    </source>
</evidence>
<sequence>MYSSRPALLTDHYELTMVSAALQDGTADRRCVFEVFTRRLPTGRRYGVVAGTTRLVELLREFRFDEAEVAFLRDTGVVDERTARWLSDYRFTGDISGYAEGELYFPNSPVLTVSGTFAECVLLETLTLSVLNHDSAIAAAAARMVTAARGRTLIEMGARRAQEEAAVAAARAAYLAGFGFTSNLAAGRRYGIPTAGTAAHAFTLLHDDEPAAFASQVAALGRNTTLLVDTYDIAQGIRNAIAIAGPELRAVRIDSGDLSVLAQHSRELLDSLGATETKIIVSGDLDEYAIAALAAEPVDMYGAGTAVVTGSGAPTAGLVYKLVEVEGRPVVKRSEHKATVGGRKTAVRRHKPTGTATEEIVVPQGTPEPRPHDRPLQRRYVVGGEPVDDLPTLTESREHLRQCLISIPWEGLKLSAGDPTIPVIVQS</sequence>
<dbReference type="InterPro" id="IPR040727">
    <property type="entry name" value="NAPRTase_N"/>
</dbReference>
<keyword evidence="12" id="KW-1185">Reference proteome</keyword>
<dbReference type="NCBIfam" id="NF006698">
    <property type="entry name" value="PRK09243.1-5"/>
    <property type="match status" value="1"/>
</dbReference>
<dbReference type="NCBIfam" id="TIGR01513">
    <property type="entry name" value="NAPRTase_put"/>
    <property type="match status" value="1"/>
</dbReference>
<evidence type="ECO:0000256" key="7">
    <source>
        <dbReference type="ARBA" id="ARBA00022679"/>
    </source>
</evidence>
<evidence type="ECO:0000256" key="6">
    <source>
        <dbReference type="ARBA" id="ARBA00022642"/>
    </source>
</evidence>
<evidence type="ECO:0000313" key="12">
    <source>
        <dbReference type="Proteomes" id="UP001332243"/>
    </source>
</evidence>
<dbReference type="Gene3D" id="3.20.140.10">
    <property type="entry name" value="nicotinate phosphoribosyltransferase"/>
    <property type="match status" value="1"/>
</dbReference>
<dbReference type="NCBIfam" id="NF009131">
    <property type="entry name" value="PRK12484.1"/>
    <property type="match status" value="1"/>
</dbReference>
<evidence type="ECO:0000256" key="1">
    <source>
        <dbReference type="ARBA" id="ARBA00004952"/>
    </source>
</evidence>
<dbReference type="PANTHER" id="PTHR11098">
    <property type="entry name" value="NICOTINATE PHOSPHORIBOSYLTRANSFERASE"/>
    <property type="match status" value="1"/>
</dbReference>
<comment type="similarity">
    <text evidence="2 9">Belongs to the NAPRTase family.</text>
</comment>
<dbReference type="SUPFAM" id="SSF54675">
    <property type="entry name" value="Nicotinate/Quinolinate PRTase N-terminal domain-like"/>
    <property type="match status" value="1"/>
</dbReference>
<keyword evidence="5 9" id="KW-0436">Ligase</keyword>
<dbReference type="SUPFAM" id="SSF51690">
    <property type="entry name" value="Nicotinate/Quinolinate PRTase C-terminal domain-like"/>
    <property type="match status" value="1"/>
</dbReference>
<dbReference type="Proteomes" id="UP001332243">
    <property type="component" value="Unassembled WGS sequence"/>
</dbReference>
<comment type="caution">
    <text evidence="11">The sequence shown here is derived from an EMBL/GenBank/DDBJ whole genome shotgun (WGS) entry which is preliminary data.</text>
</comment>
<dbReference type="InterPro" id="IPR007229">
    <property type="entry name" value="Nic_PRibTrfase-Fam"/>
</dbReference>
<accession>A0ABU7RN57</accession>
<gene>
    <name evidence="11" type="ORF">V1633_05350</name>
</gene>
<evidence type="ECO:0000256" key="2">
    <source>
        <dbReference type="ARBA" id="ARBA00010897"/>
    </source>
</evidence>
<dbReference type="EC" id="6.3.4.21" evidence="3 9"/>
<dbReference type="InterPro" id="IPR006405">
    <property type="entry name" value="Nic_PRibTrfase_pncB"/>
</dbReference>
<evidence type="ECO:0000256" key="3">
    <source>
        <dbReference type="ARBA" id="ARBA00013236"/>
    </source>
</evidence>
<dbReference type="RefSeq" id="WP_331213028.1">
    <property type="nucleotide sequence ID" value="NZ_JAZGQK010000003.1"/>
</dbReference>
<keyword evidence="6 9" id="KW-0662">Pyridine nucleotide biosynthesis</keyword>
<dbReference type="Pfam" id="PF17767">
    <property type="entry name" value="NAPRTase_N"/>
    <property type="match status" value="1"/>
</dbReference>